<keyword evidence="2" id="KW-1185">Reference proteome</keyword>
<dbReference type="Proteomes" id="UP000054248">
    <property type="component" value="Unassembled WGS sequence"/>
</dbReference>
<gene>
    <name evidence="1" type="ORF">M407DRAFT_246122</name>
</gene>
<dbReference type="EMBL" id="KN823214">
    <property type="protein sequence ID" value="KIO19574.1"/>
    <property type="molecule type" value="Genomic_DNA"/>
</dbReference>
<dbReference type="AlphaFoldDB" id="A0A0C3Q7M9"/>
<name>A0A0C3Q7M9_9AGAM</name>
<evidence type="ECO:0000313" key="2">
    <source>
        <dbReference type="Proteomes" id="UP000054248"/>
    </source>
</evidence>
<accession>A0A0C3Q7M9</accession>
<protein>
    <submittedName>
        <fullName evidence="1">Uncharacterized protein</fullName>
    </submittedName>
</protein>
<dbReference type="HOGENOM" id="CLU_2924431_0_0_1"/>
<evidence type="ECO:0000313" key="1">
    <source>
        <dbReference type="EMBL" id="KIO19574.1"/>
    </source>
</evidence>
<reference evidence="2" key="2">
    <citation type="submission" date="2015-01" db="EMBL/GenBank/DDBJ databases">
        <title>Evolutionary Origins and Diversification of the Mycorrhizal Mutualists.</title>
        <authorList>
            <consortium name="DOE Joint Genome Institute"/>
            <consortium name="Mycorrhizal Genomics Consortium"/>
            <person name="Kohler A."/>
            <person name="Kuo A."/>
            <person name="Nagy L.G."/>
            <person name="Floudas D."/>
            <person name="Copeland A."/>
            <person name="Barry K.W."/>
            <person name="Cichocki N."/>
            <person name="Veneault-Fourrey C."/>
            <person name="LaButti K."/>
            <person name="Lindquist E.A."/>
            <person name="Lipzen A."/>
            <person name="Lundell T."/>
            <person name="Morin E."/>
            <person name="Murat C."/>
            <person name="Riley R."/>
            <person name="Ohm R."/>
            <person name="Sun H."/>
            <person name="Tunlid A."/>
            <person name="Henrissat B."/>
            <person name="Grigoriev I.V."/>
            <person name="Hibbett D.S."/>
            <person name="Martin F."/>
        </authorList>
    </citation>
    <scope>NUCLEOTIDE SEQUENCE [LARGE SCALE GENOMIC DNA]</scope>
    <source>
        <strain evidence="2">MUT 4182</strain>
    </source>
</reference>
<sequence length="61" mass="6515">MSCTTLDNGEVVPVWKGDDASEIRLFVATITNSLYLVPDAEAFVRPGSSVAKRGVVTLSCK</sequence>
<proteinExistence type="predicted"/>
<organism evidence="1 2">
    <name type="scientific">Tulasnella calospora MUT 4182</name>
    <dbReference type="NCBI Taxonomy" id="1051891"/>
    <lineage>
        <taxon>Eukaryota</taxon>
        <taxon>Fungi</taxon>
        <taxon>Dikarya</taxon>
        <taxon>Basidiomycota</taxon>
        <taxon>Agaricomycotina</taxon>
        <taxon>Agaricomycetes</taxon>
        <taxon>Cantharellales</taxon>
        <taxon>Tulasnellaceae</taxon>
        <taxon>Tulasnella</taxon>
    </lineage>
</organism>
<reference evidence="1 2" key="1">
    <citation type="submission" date="2014-04" db="EMBL/GenBank/DDBJ databases">
        <authorList>
            <consortium name="DOE Joint Genome Institute"/>
            <person name="Kuo A."/>
            <person name="Girlanda M."/>
            <person name="Perotto S."/>
            <person name="Kohler A."/>
            <person name="Nagy L.G."/>
            <person name="Floudas D."/>
            <person name="Copeland A."/>
            <person name="Barry K.W."/>
            <person name="Cichocki N."/>
            <person name="Veneault-Fourrey C."/>
            <person name="LaButti K."/>
            <person name="Lindquist E.A."/>
            <person name="Lipzen A."/>
            <person name="Lundell T."/>
            <person name="Morin E."/>
            <person name="Murat C."/>
            <person name="Sun H."/>
            <person name="Tunlid A."/>
            <person name="Henrissat B."/>
            <person name="Grigoriev I.V."/>
            <person name="Hibbett D.S."/>
            <person name="Martin F."/>
            <person name="Nordberg H.P."/>
            <person name="Cantor M.N."/>
            <person name="Hua S.X."/>
        </authorList>
    </citation>
    <scope>NUCLEOTIDE SEQUENCE [LARGE SCALE GENOMIC DNA]</scope>
    <source>
        <strain evidence="1 2">MUT 4182</strain>
    </source>
</reference>